<protein>
    <submittedName>
        <fullName evidence="1">Uncharacterized protein</fullName>
    </submittedName>
</protein>
<evidence type="ECO:0000313" key="1">
    <source>
        <dbReference type="EMBL" id="KAH6932633.1"/>
    </source>
</evidence>
<keyword evidence="2" id="KW-1185">Reference proteome</keyword>
<proteinExistence type="predicted"/>
<reference evidence="1" key="1">
    <citation type="submission" date="2020-05" db="EMBL/GenBank/DDBJ databases">
        <title>Large-scale comparative analyses of tick genomes elucidate their genetic diversity and vector capacities.</title>
        <authorList>
            <person name="Jia N."/>
            <person name="Wang J."/>
            <person name="Shi W."/>
            <person name="Du L."/>
            <person name="Sun Y."/>
            <person name="Zhan W."/>
            <person name="Jiang J."/>
            <person name="Wang Q."/>
            <person name="Zhang B."/>
            <person name="Ji P."/>
            <person name="Sakyi L.B."/>
            <person name="Cui X."/>
            <person name="Yuan T."/>
            <person name="Jiang B."/>
            <person name="Yang W."/>
            <person name="Lam T.T.-Y."/>
            <person name="Chang Q."/>
            <person name="Ding S."/>
            <person name="Wang X."/>
            <person name="Zhu J."/>
            <person name="Ruan X."/>
            <person name="Zhao L."/>
            <person name="Wei J."/>
            <person name="Que T."/>
            <person name="Du C."/>
            <person name="Cheng J."/>
            <person name="Dai P."/>
            <person name="Han X."/>
            <person name="Huang E."/>
            <person name="Gao Y."/>
            <person name="Liu J."/>
            <person name="Shao H."/>
            <person name="Ye R."/>
            <person name="Li L."/>
            <person name="Wei W."/>
            <person name="Wang X."/>
            <person name="Wang C."/>
            <person name="Yang T."/>
            <person name="Huo Q."/>
            <person name="Li W."/>
            <person name="Guo W."/>
            <person name="Chen H."/>
            <person name="Zhou L."/>
            <person name="Ni X."/>
            <person name="Tian J."/>
            <person name="Zhou Y."/>
            <person name="Sheng Y."/>
            <person name="Liu T."/>
            <person name="Pan Y."/>
            <person name="Xia L."/>
            <person name="Li J."/>
            <person name="Zhao F."/>
            <person name="Cao W."/>
        </authorList>
    </citation>
    <scope>NUCLEOTIDE SEQUENCE</scope>
    <source>
        <strain evidence="1">Hyas-2018</strain>
    </source>
</reference>
<evidence type="ECO:0000313" key="2">
    <source>
        <dbReference type="Proteomes" id="UP000821845"/>
    </source>
</evidence>
<accession>A0ACB7SD40</accession>
<name>A0ACB7SD40_HYAAI</name>
<dbReference type="EMBL" id="CM023484">
    <property type="protein sequence ID" value="KAH6932633.1"/>
    <property type="molecule type" value="Genomic_DNA"/>
</dbReference>
<dbReference type="Proteomes" id="UP000821845">
    <property type="component" value="Chromosome 4"/>
</dbReference>
<comment type="caution">
    <text evidence="1">The sequence shown here is derived from an EMBL/GenBank/DDBJ whole genome shotgun (WGS) entry which is preliminary data.</text>
</comment>
<sequence>MAAQVPVAGALVLRAGFKDIVVGSFFRDATIKKGENLHESGHVFDVSERFDTAASVLTAKCVRQACVTQEAYSIAIEERHTSSLHLPSLKIGNIHALRGRGLPTRRMCRCKHAAAVVTYVNKEDTSTKTSVENVWKRPSAKQLGMYNKGKLARQPVPTGIIDSNCLLGIMLHQEQEIAENLADLDKVLRRLGQPSNISGAESIPVEEVVVTEEERNDIAKQTILQSGCPQWHCARALRISASSKAHRIKIRQADFESLAQQLVTPRSFKSAAVHMAYQMNQLHEKNTSPKRAASPDGLIDEEEGIRLLKIKAPYRCESRPVVDHDINCRLSPLQLEKSCNYEKVTPTTHRFK</sequence>
<organism evidence="1 2">
    <name type="scientific">Hyalomma asiaticum</name>
    <name type="common">Tick</name>
    <dbReference type="NCBI Taxonomy" id="266040"/>
    <lineage>
        <taxon>Eukaryota</taxon>
        <taxon>Metazoa</taxon>
        <taxon>Ecdysozoa</taxon>
        <taxon>Arthropoda</taxon>
        <taxon>Chelicerata</taxon>
        <taxon>Arachnida</taxon>
        <taxon>Acari</taxon>
        <taxon>Parasitiformes</taxon>
        <taxon>Ixodida</taxon>
        <taxon>Ixodoidea</taxon>
        <taxon>Ixodidae</taxon>
        <taxon>Hyalomminae</taxon>
        <taxon>Hyalomma</taxon>
    </lineage>
</organism>
<gene>
    <name evidence="1" type="ORF">HPB50_008205</name>
</gene>